<reference evidence="2" key="1">
    <citation type="submission" date="2014-03" db="EMBL/GenBank/DDBJ databases">
        <authorList>
            <person name="Aksoy S."/>
            <person name="Warren W."/>
            <person name="Wilson R.K."/>
        </authorList>
    </citation>
    <scope>NUCLEOTIDE SEQUENCE [LARGE SCALE GENOMIC DNA]</scope>
    <source>
        <strain evidence="2">IAEA</strain>
    </source>
</reference>
<evidence type="ECO:0000313" key="1">
    <source>
        <dbReference type="EnsemblMetazoa" id="GPAI041038-PA"/>
    </source>
</evidence>
<protein>
    <submittedName>
        <fullName evidence="1">Uncharacterized protein</fullName>
    </submittedName>
</protein>
<name>A0A1B0ACE2_GLOPL</name>
<dbReference type="AlphaFoldDB" id="A0A1B0ACE2"/>
<dbReference type="EnsemblMetazoa" id="GPAI041038-RA">
    <property type="protein sequence ID" value="GPAI041038-PA"/>
    <property type="gene ID" value="GPAI041038"/>
</dbReference>
<organism evidence="1 2">
    <name type="scientific">Glossina pallidipes</name>
    <name type="common">Tsetse fly</name>
    <dbReference type="NCBI Taxonomy" id="7398"/>
    <lineage>
        <taxon>Eukaryota</taxon>
        <taxon>Metazoa</taxon>
        <taxon>Ecdysozoa</taxon>
        <taxon>Arthropoda</taxon>
        <taxon>Hexapoda</taxon>
        <taxon>Insecta</taxon>
        <taxon>Pterygota</taxon>
        <taxon>Neoptera</taxon>
        <taxon>Endopterygota</taxon>
        <taxon>Diptera</taxon>
        <taxon>Brachycera</taxon>
        <taxon>Muscomorpha</taxon>
        <taxon>Hippoboscoidea</taxon>
        <taxon>Glossinidae</taxon>
        <taxon>Glossina</taxon>
    </lineage>
</organism>
<dbReference type="Proteomes" id="UP000092445">
    <property type="component" value="Unassembled WGS sequence"/>
</dbReference>
<proteinExistence type="predicted"/>
<keyword evidence="2" id="KW-1185">Reference proteome</keyword>
<reference evidence="1" key="2">
    <citation type="submission" date="2020-05" db="UniProtKB">
        <authorList>
            <consortium name="EnsemblMetazoa"/>
        </authorList>
    </citation>
    <scope>IDENTIFICATION</scope>
    <source>
        <strain evidence="1">IAEA</strain>
    </source>
</reference>
<evidence type="ECO:0000313" key="2">
    <source>
        <dbReference type="Proteomes" id="UP000092445"/>
    </source>
</evidence>
<accession>A0A1B0ACE2</accession>
<sequence>MNRLCAACLSGIQQQTFVDVQAIELVASNRNRTLKSHLLTCITASISSFCVQLASRILRWELTEIWLRNGFLQLPGAWICGNPSSNGAEKV</sequence>
<dbReference type="VEuPathDB" id="VectorBase:GPAI041038"/>